<evidence type="ECO:0000313" key="15">
    <source>
        <dbReference type="Proteomes" id="UP000594263"/>
    </source>
</evidence>
<comment type="similarity">
    <text evidence="2">Belongs to the HAK/KUP transporter (TC 2.A.72.3) family.</text>
</comment>
<feature type="transmembrane region" description="Helical" evidence="11">
    <location>
        <begin position="444"/>
        <end position="467"/>
    </location>
</feature>
<evidence type="ECO:0000256" key="6">
    <source>
        <dbReference type="ARBA" id="ARBA00022958"/>
    </source>
</evidence>
<feature type="transmembrane region" description="Helical" evidence="11">
    <location>
        <begin position="410"/>
        <end position="432"/>
    </location>
</feature>
<reference evidence="14" key="1">
    <citation type="submission" date="2021-01" db="UniProtKB">
        <authorList>
            <consortium name="EnsemblPlants"/>
        </authorList>
    </citation>
    <scope>IDENTIFICATION</scope>
</reference>
<name>A0A7N0TTH4_KALFE</name>
<feature type="transmembrane region" description="Helical" evidence="11">
    <location>
        <begin position="500"/>
        <end position="521"/>
    </location>
</feature>
<evidence type="ECO:0000256" key="9">
    <source>
        <dbReference type="ARBA" id="ARBA00023136"/>
    </source>
</evidence>
<feature type="domain" description="K+ potassium transporter integral membrane" evidence="12">
    <location>
        <begin position="77"/>
        <end position="330"/>
    </location>
</feature>
<feature type="transmembrane region" description="Helical" evidence="11">
    <location>
        <begin position="322"/>
        <end position="343"/>
    </location>
</feature>
<evidence type="ECO:0000256" key="1">
    <source>
        <dbReference type="ARBA" id="ARBA00004651"/>
    </source>
</evidence>
<feature type="transmembrane region" description="Helical" evidence="11">
    <location>
        <begin position="474"/>
        <end position="494"/>
    </location>
</feature>
<dbReference type="GO" id="GO:0005886">
    <property type="term" value="C:plasma membrane"/>
    <property type="evidence" value="ECO:0007669"/>
    <property type="project" value="UniProtKB-SubCell"/>
</dbReference>
<evidence type="ECO:0000256" key="5">
    <source>
        <dbReference type="ARBA" id="ARBA00022692"/>
    </source>
</evidence>
<keyword evidence="9 11" id="KW-0472">Membrane</keyword>
<dbReference type="AlphaFoldDB" id="A0A7N0TTH4"/>
<dbReference type="InterPro" id="IPR053951">
    <property type="entry name" value="K_trans_N"/>
</dbReference>
<evidence type="ECO:0008006" key="16">
    <source>
        <dbReference type="Google" id="ProtNLM"/>
    </source>
</evidence>
<keyword evidence="3" id="KW-0813">Transport</keyword>
<feature type="region of interest" description="Disordered" evidence="10">
    <location>
        <begin position="656"/>
        <end position="688"/>
    </location>
</feature>
<dbReference type="Proteomes" id="UP000594263">
    <property type="component" value="Unplaced"/>
</dbReference>
<feature type="domain" description="K+ potassium transporter C-terminal" evidence="13">
    <location>
        <begin position="551"/>
        <end position="763"/>
    </location>
</feature>
<feature type="transmembrane region" description="Helical" evidence="11">
    <location>
        <begin position="363"/>
        <end position="389"/>
    </location>
</feature>
<dbReference type="Pfam" id="PF22776">
    <property type="entry name" value="K_trans_C"/>
    <property type="match status" value="1"/>
</dbReference>
<feature type="transmembrane region" description="Helical" evidence="11">
    <location>
        <begin position="245"/>
        <end position="264"/>
    </location>
</feature>
<sequence>MSAPEEEPAANPDVQKAVEKETQHHEISKEQLLTSREPSSSIGNSSMGMRRFDSLDIESCKFPAHLFKVNWRVVFHLAFQSIGIVFGDIGTSPLYVFPSTFAENRIKHSDDILGVLSLIIYTLTLLPLFKYVFILLHATDNGDGGSTALYSLICRYAKVGLIPSQQPEDVHVSNFKIDVPSNRVLRASVLKSKLEESNFAKYFLLFATMLGTSMVIGDGILTPCISVLSAVRGIKTKSHHMNEDAVVWVSVGILICLFMVQRLGTDKVGFAFAPIICIWFASISSIGVYNFLKHDPTVFKALNPQYIVDYFRRNKKDAWKSLGGIILAASALIIAYAGQAAFLTEHPHSVENTFFDSIPDPCFLPVFVVAVLAAIIASQAMISATFSTIQHSVALGCFPRVKIIHTSANFAGQVFVPEVNNMLMLACIAVTLGFRNTGKIGDAYAIAVVTVMVLSSGFLVMIMILIWKTNILLIASYIIVIGTIEVVYFSSVLYKFNQGGYLPLFFSLFLVGIMYVWSNVYRKKYHHELRHKISPGKIKEIIEDTSFSRLPGLAIFYSDLVHGIPPIFRHYASNVPVLHSVLVFVSIKSISISRVSAEERFLFRHVEPRSLLVYRCIVRYGYNDVQNDEHELFETILLERLCDFIREDFWATNLVGQDQPAPENTESLDEDDNTKEKRNPGTNVTEKKEEIDREIESLNKAIQAGVIHLVGESEVVAGKGSGIVKKFMIDYVYGFLRRNLTRSERVFEIPHKRMLKVGMTYEL</sequence>
<feature type="region of interest" description="Disordered" evidence="10">
    <location>
        <begin position="1"/>
        <end position="45"/>
    </location>
</feature>
<protein>
    <recommendedName>
        <fullName evidence="16">Potassium transporter</fullName>
    </recommendedName>
</protein>
<evidence type="ECO:0000313" key="14">
    <source>
        <dbReference type="EnsemblPlants" id="Kaladp0044s0058.1.v1.1"/>
    </source>
</evidence>
<feature type="transmembrane region" description="Helical" evidence="11">
    <location>
        <begin position="202"/>
        <end position="225"/>
    </location>
</feature>
<dbReference type="InterPro" id="IPR003855">
    <property type="entry name" value="K+_transporter"/>
</dbReference>
<keyword evidence="8" id="KW-0406">Ion transport</keyword>
<evidence type="ECO:0000256" key="11">
    <source>
        <dbReference type="SAM" id="Phobius"/>
    </source>
</evidence>
<feature type="transmembrane region" description="Helical" evidence="11">
    <location>
        <begin position="270"/>
        <end position="292"/>
    </location>
</feature>
<organism evidence="14 15">
    <name type="scientific">Kalanchoe fedtschenkoi</name>
    <name type="common">Lavender scallops</name>
    <name type="synonym">South American air plant</name>
    <dbReference type="NCBI Taxonomy" id="63787"/>
    <lineage>
        <taxon>Eukaryota</taxon>
        <taxon>Viridiplantae</taxon>
        <taxon>Streptophyta</taxon>
        <taxon>Embryophyta</taxon>
        <taxon>Tracheophyta</taxon>
        <taxon>Spermatophyta</taxon>
        <taxon>Magnoliopsida</taxon>
        <taxon>eudicotyledons</taxon>
        <taxon>Gunneridae</taxon>
        <taxon>Pentapetalae</taxon>
        <taxon>Saxifragales</taxon>
        <taxon>Crassulaceae</taxon>
        <taxon>Kalanchoe</taxon>
    </lineage>
</organism>
<evidence type="ECO:0000256" key="8">
    <source>
        <dbReference type="ARBA" id="ARBA00023065"/>
    </source>
</evidence>
<dbReference type="PANTHER" id="PTHR30540:SF87">
    <property type="entry name" value="POTASSIUM TRANSPORTER"/>
    <property type="match status" value="1"/>
</dbReference>
<keyword evidence="7 11" id="KW-1133">Transmembrane helix</keyword>
<feature type="compositionally biased region" description="Basic and acidic residues" evidence="10">
    <location>
        <begin position="16"/>
        <end position="29"/>
    </location>
</feature>
<evidence type="ECO:0000256" key="10">
    <source>
        <dbReference type="SAM" id="MobiDB-lite"/>
    </source>
</evidence>
<comment type="subcellular location">
    <subcellularLocation>
        <location evidence="1">Cell membrane</location>
        <topology evidence="1">Multi-pass membrane protein</topology>
    </subcellularLocation>
</comment>
<accession>A0A7N0TTH4</accession>
<evidence type="ECO:0000256" key="2">
    <source>
        <dbReference type="ARBA" id="ARBA00008440"/>
    </source>
</evidence>
<keyword evidence="5 11" id="KW-0812">Transmembrane</keyword>
<dbReference type="Gramene" id="Kaladp0044s0058.1.v1.1">
    <property type="protein sequence ID" value="Kaladp0044s0058.1.v1.1"/>
    <property type="gene ID" value="Kaladp0044s0058.v1.1"/>
</dbReference>
<dbReference type="OMA" id="RNEHEPF"/>
<evidence type="ECO:0000259" key="13">
    <source>
        <dbReference type="Pfam" id="PF22776"/>
    </source>
</evidence>
<keyword evidence="4" id="KW-0633">Potassium transport</keyword>
<keyword evidence="6" id="KW-0630">Potassium</keyword>
<keyword evidence="15" id="KW-1185">Reference proteome</keyword>
<dbReference type="EnsemblPlants" id="Kaladp0044s0058.1.v1.1">
    <property type="protein sequence ID" value="Kaladp0044s0058.1.v1.1"/>
    <property type="gene ID" value="Kaladp0044s0058.v1.1"/>
</dbReference>
<evidence type="ECO:0000259" key="12">
    <source>
        <dbReference type="Pfam" id="PF02705"/>
    </source>
</evidence>
<evidence type="ECO:0000256" key="3">
    <source>
        <dbReference type="ARBA" id="ARBA00022448"/>
    </source>
</evidence>
<feature type="compositionally biased region" description="Basic and acidic residues" evidence="10">
    <location>
        <begin position="674"/>
        <end position="688"/>
    </location>
</feature>
<dbReference type="Pfam" id="PF02705">
    <property type="entry name" value="K_trans"/>
    <property type="match status" value="1"/>
</dbReference>
<evidence type="ECO:0000256" key="7">
    <source>
        <dbReference type="ARBA" id="ARBA00022989"/>
    </source>
</evidence>
<dbReference type="GO" id="GO:0015079">
    <property type="term" value="F:potassium ion transmembrane transporter activity"/>
    <property type="evidence" value="ECO:0007669"/>
    <property type="project" value="InterPro"/>
</dbReference>
<dbReference type="PANTHER" id="PTHR30540">
    <property type="entry name" value="OSMOTIC STRESS POTASSIUM TRANSPORTER"/>
    <property type="match status" value="1"/>
</dbReference>
<proteinExistence type="inferred from homology"/>
<evidence type="ECO:0000256" key="4">
    <source>
        <dbReference type="ARBA" id="ARBA00022538"/>
    </source>
</evidence>
<dbReference type="InterPro" id="IPR053952">
    <property type="entry name" value="K_trans_C"/>
</dbReference>
<feature type="transmembrane region" description="Helical" evidence="11">
    <location>
        <begin position="112"/>
        <end position="136"/>
    </location>
</feature>
<feature type="compositionally biased region" description="Polar residues" evidence="10">
    <location>
        <begin position="31"/>
        <end position="45"/>
    </location>
</feature>